<comment type="similarity">
    <text evidence="2 11 12">Belongs to the ATPase B chain family.</text>
</comment>
<dbReference type="NCBIfam" id="NF005607">
    <property type="entry name" value="PRK07353.1"/>
    <property type="match status" value="1"/>
</dbReference>
<keyword evidence="9 11" id="KW-0472">Membrane</keyword>
<comment type="function">
    <text evidence="10 11">F(1)F(0) ATP synthase produces ATP from ADP in the presence of a proton or sodium gradient. F-type ATPases consist of two structural domains, F(1) containing the extramembraneous catalytic core and F(0) containing the membrane proton channel, linked together by a central stalk and a peripheral stalk. During catalysis, ATP synthesis in the catalytic domain of F(1) is coupled via a rotary mechanism of the central stalk subunits to proton translocation.</text>
</comment>
<evidence type="ECO:0000256" key="12">
    <source>
        <dbReference type="RuleBase" id="RU003848"/>
    </source>
</evidence>
<dbReference type="GO" id="GO:0009535">
    <property type="term" value="C:chloroplast thylakoid membrane"/>
    <property type="evidence" value="ECO:0007669"/>
    <property type="project" value="UniProtKB-SubCell"/>
</dbReference>
<organism evidence="13">
    <name type="scientific">Haptophyceae sp. NIES-3900</name>
    <dbReference type="NCBI Taxonomy" id="2748608"/>
    <lineage>
        <taxon>Eukaryota</taxon>
        <taxon>Haptista</taxon>
        <taxon>Haptophyta</taxon>
    </lineage>
</organism>
<evidence type="ECO:0000256" key="4">
    <source>
        <dbReference type="ARBA" id="ARBA00022547"/>
    </source>
</evidence>
<evidence type="ECO:0000256" key="1">
    <source>
        <dbReference type="ARBA" id="ARBA00004167"/>
    </source>
</evidence>
<dbReference type="AlphaFoldDB" id="A0A7R6WFB8"/>
<name>A0A7R6WFB8_9EUKA</name>
<comment type="subcellular location">
    <subcellularLocation>
        <location evidence="1">Membrane</location>
        <topology evidence="1">Single-pass membrane protein</topology>
    </subcellularLocation>
    <subcellularLocation>
        <location evidence="11">Plastid</location>
        <location evidence="11">Chloroplast thylakoid membrane</location>
        <topology evidence="11">Single-pass membrane protein</topology>
    </subcellularLocation>
</comment>
<sequence length="153" mass="17070">MFLVLSETLEGSGGLFDINATLPLMALQVVLLTFLLNIFFYSPVTDVLDKRDAYISDSLTSATSMLDKAELLSSEYEERLVSARQEAQDILTSSKDEAQNTVRLEVEQAQKDTQKLIDESTKQLNIQKDLALRTLQDQVDVLSEQLKAKILAA</sequence>
<dbReference type="EMBL" id="LC564893">
    <property type="protein sequence ID" value="BCG67718.1"/>
    <property type="molecule type" value="Genomic_DNA"/>
</dbReference>
<evidence type="ECO:0000256" key="2">
    <source>
        <dbReference type="ARBA" id="ARBA00005513"/>
    </source>
</evidence>
<geneLocation type="chloroplast" evidence="13"/>
<comment type="function">
    <text evidence="11">Component of the F(0) channel, it forms part of the peripheral stalk, linking F(1) to F(0). The b'-subunit is a diverged and duplicated form of b found in plants and photosynthetic bacteria.</text>
</comment>
<keyword evidence="4 11" id="KW-0138">CF(0)</keyword>
<protein>
    <recommendedName>
        <fullName evidence="11">ATP synthase subunit b', chloroplastic</fullName>
    </recommendedName>
    <alternativeName>
        <fullName evidence="11">ATP synthase F(0) sector subunit b'</fullName>
    </alternativeName>
    <alternativeName>
        <fullName evidence="11">ATPase subunit II</fullName>
    </alternativeName>
</protein>
<dbReference type="GO" id="GO:0046933">
    <property type="term" value="F:proton-transporting ATP synthase activity, rotational mechanism"/>
    <property type="evidence" value="ECO:0007669"/>
    <property type="project" value="UniProtKB-UniRule"/>
</dbReference>
<dbReference type="CDD" id="cd06503">
    <property type="entry name" value="ATP-synt_Fo_b"/>
    <property type="match status" value="1"/>
</dbReference>
<evidence type="ECO:0000256" key="3">
    <source>
        <dbReference type="ARBA" id="ARBA00022448"/>
    </source>
</evidence>
<comment type="miscellaneous">
    <text evidence="11">In plastids the F-type ATPase is also known as CF(1)CF(0).</text>
</comment>
<gene>
    <name evidence="11 13" type="primary">atpG</name>
    <name evidence="11" type="synonym">atpF2</name>
</gene>
<accession>A0A7R6WFB8</accession>
<keyword evidence="3 11" id="KW-0813">Transport</keyword>
<feature type="transmembrane region" description="Helical" evidence="11">
    <location>
        <begin position="20"/>
        <end position="41"/>
    </location>
</feature>
<dbReference type="InterPro" id="IPR002146">
    <property type="entry name" value="ATP_synth_b/b'su_bac/chlpt"/>
</dbReference>
<evidence type="ECO:0000256" key="8">
    <source>
        <dbReference type="ARBA" id="ARBA00023065"/>
    </source>
</evidence>
<keyword evidence="8 11" id="KW-0406">Ion transport</keyword>
<keyword evidence="13" id="KW-0150">Chloroplast</keyword>
<dbReference type="HAMAP" id="MF_01398">
    <property type="entry name" value="ATP_synth_b_bprime"/>
    <property type="match status" value="1"/>
</dbReference>
<keyword evidence="11" id="KW-0066">ATP synthesis</keyword>
<comment type="subunit">
    <text evidence="11">F-type ATPases have 2 components, F(1) - the catalytic core - and F(0) - the membrane proton channel. F(1) has five subunits: alpha(3), beta(3), gamma(1), delta(1), epsilon(1). F(0) has four main subunits: a(1), b(1), b'(1) and c(10-14). The alpha and beta chains form an alternating ring which encloses part of the gamma chain. F(1) is attached to F(0) by a central stalk formed by the gamma and epsilon chains, while a peripheral stalk is formed by the delta, b and b' chains.</text>
</comment>
<dbReference type="GO" id="GO:0045259">
    <property type="term" value="C:proton-transporting ATP synthase complex"/>
    <property type="evidence" value="ECO:0007669"/>
    <property type="project" value="UniProtKB-KW"/>
</dbReference>
<evidence type="ECO:0000256" key="11">
    <source>
        <dbReference type="HAMAP-Rule" id="MF_01399"/>
    </source>
</evidence>
<dbReference type="InterPro" id="IPR034679">
    <property type="entry name" value="ATP_synth_b"/>
</dbReference>
<evidence type="ECO:0000256" key="7">
    <source>
        <dbReference type="ARBA" id="ARBA00022989"/>
    </source>
</evidence>
<evidence type="ECO:0000256" key="6">
    <source>
        <dbReference type="ARBA" id="ARBA00022781"/>
    </source>
</evidence>
<evidence type="ECO:0000256" key="5">
    <source>
        <dbReference type="ARBA" id="ARBA00022692"/>
    </source>
</evidence>
<dbReference type="Gene3D" id="6.10.250.1580">
    <property type="match status" value="1"/>
</dbReference>
<keyword evidence="6 11" id="KW-0375">Hydrogen ion transport</keyword>
<keyword evidence="13" id="KW-0934">Plastid</keyword>
<keyword evidence="7 11" id="KW-1133">Transmembrane helix</keyword>
<dbReference type="PANTHER" id="PTHR33445">
    <property type="entry name" value="ATP SYNTHASE SUBUNIT B', CHLOROPLASTIC"/>
    <property type="match status" value="1"/>
</dbReference>
<evidence type="ECO:0000256" key="10">
    <source>
        <dbReference type="ARBA" id="ARBA00025198"/>
    </source>
</evidence>
<keyword evidence="5 11" id="KW-0812">Transmembrane</keyword>
<evidence type="ECO:0000256" key="9">
    <source>
        <dbReference type="ARBA" id="ARBA00023136"/>
    </source>
</evidence>
<dbReference type="PANTHER" id="PTHR33445:SF2">
    <property type="entry name" value="ATP SYNTHASE SUBUNIT B', CHLOROPLASTIC"/>
    <property type="match status" value="1"/>
</dbReference>
<dbReference type="HAMAP" id="MF_01399">
    <property type="entry name" value="ATP_synth_bprime"/>
    <property type="match status" value="1"/>
</dbReference>
<dbReference type="GO" id="GO:0046961">
    <property type="term" value="F:proton-transporting ATPase activity, rotational mechanism"/>
    <property type="evidence" value="ECO:0007669"/>
    <property type="project" value="TreeGrafter"/>
</dbReference>
<proteinExistence type="inferred from homology"/>
<dbReference type="InterPro" id="IPR050059">
    <property type="entry name" value="ATP_synthase_B_chain"/>
</dbReference>
<dbReference type="Pfam" id="PF00430">
    <property type="entry name" value="ATP-synt_B"/>
    <property type="match status" value="1"/>
</dbReference>
<evidence type="ECO:0000313" key="13">
    <source>
        <dbReference type="EMBL" id="BCG67718.1"/>
    </source>
</evidence>
<reference evidence="13" key="1">
    <citation type="submission" date="2020-06" db="EMBL/GenBank/DDBJ databases">
        <title>Organellar genomes of a novel haptophyte.</title>
        <authorList>
            <person name="Kamikawa R."/>
            <person name="Miyashita H."/>
        </authorList>
    </citation>
    <scope>NUCLEOTIDE SEQUENCE</scope>
    <source>
        <strain evidence="13">NIES-3900</strain>
    </source>
</reference>
<keyword evidence="11" id="KW-0793">Thylakoid</keyword>